<organism evidence="1 2">
    <name type="scientific">Dacryopinax primogenitus (strain DJM 731)</name>
    <name type="common">Brown rot fungus</name>
    <dbReference type="NCBI Taxonomy" id="1858805"/>
    <lineage>
        <taxon>Eukaryota</taxon>
        <taxon>Fungi</taxon>
        <taxon>Dikarya</taxon>
        <taxon>Basidiomycota</taxon>
        <taxon>Agaricomycotina</taxon>
        <taxon>Dacrymycetes</taxon>
        <taxon>Dacrymycetales</taxon>
        <taxon>Dacrymycetaceae</taxon>
        <taxon>Dacryopinax</taxon>
    </lineage>
</organism>
<dbReference type="EMBL" id="JH795882">
    <property type="protein sequence ID" value="EJT96644.1"/>
    <property type="molecule type" value="Genomic_DNA"/>
</dbReference>
<dbReference type="HOGENOM" id="CLU_2005718_0_0_1"/>
<dbReference type="OMA" id="TDQRYHE"/>
<dbReference type="GeneID" id="63689290"/>
<dbReference type="STRING" id="1858805.M5FPZ6"/>
<evidence type="ECO:0000313" key="1">
    <source>
        <dbReference type="EMBL" id="EJT96644.1"/>
    </source>
</evidence>
<keyword evidence="2" id="KW-1185">Reference proteome</keyword>
<dbReference type="Gene3D" id="1.10.3210.10">
    <property type="entry name" value="Hypothetical protein af1432"/>
    <property type="match status" value="1"/>
</dbReference>
<dbReference type="PANTHER" id="PTHR40202">
    <property type="match status" value="1"/>
</dbReference>
<dbReference type="InterPro" id="IPR052567">
    <property type="entry name" value="OP_Dioxygenase"/>
</dbReference>
<name>M5FPZ6_DACPD</name>
<dbReference type="RefSeq" id="XP_040623542.1">
    <property type="nucleotide sequence ID" value="XM_040774228.1"/>
</dbReference>
<evidence type="ECO:0000313" key="2">
    <source>
        <dbReference type="Proteomes" id="UP000030653"/>
    </source>
</evidence>
<sequence length="131" mass="14821">MMTEHGSVGRQGHERLGATYLAELGFSQKVCELVGAHVIAKRYLTAIDKSYYESLSEASKISLRFQGGPFTSAEIEDFERDGHFRDKVALRGWDDQAKVVDLAVPELDAYRSMVLRHLRLQSSPMFAQDRK</sequence>
<dbReference type="AlphaFoldDB" id="M5FPZ6"/>
<gene>
    <name evidence="1" type="ORF">DACRYDRAFT_25580</name>
</gene>
<dbReference type="Proteomes" id="UP000030653">
    <property type="component" value="Unassembled WGS sequence"/>
</dbReference>
<accession>M5FPZ6</accession>
<protein>
    <submittedName>
        <fullName evidence="1">Uncharacterized protein</fullName>
    </submittedName>
</protein>
<dbReference type="OrthoDB" id="445007at2759"/>
<dbReference type="PANTHER" id="PTHR40202:SF1">
    <property type="entry name" value="HD DOMAIN-CONTAINING PROTEIN"/>
    <property type="match status" value="1"/>
</dbReference>
<reference evidence="1 2" key="1">
    <citation type="journal article" date="2012" name="Science">
        <title>The Paleozoic origin of enzymatic lignin decomposition reconstructed from 31 fungal genomes.</title>
        <authorList>
            <person name="Floudas D."/>
            <person name="Binder M."/>
            <person name="Riley R."/>
            <person name="Barry K."/>
            <person name="Blanchette R.A."/>
            <person name="Henrissat B."/>
            <person name="Martinez A.T."/>
            <person name="Otillar R."/>
            <person name="Spatafora J.W."/>
            <person name="Yadav J.S."/>
            <person name="Aerts A."/>
            <person name="Benoit I."/>
            <person name="Boyd A."/>
            <person name="Carlson A."/>
            <person name="Copeland A."/>
            <person name="Coutinho P.M."/>
            <person name="de Vries R.P."/>
            <person name="Ferreira P."/>
            <person name="Findley K."/>
            <person name="Foster B."/>
            <person name="Gaskell J."/>
            <person name="Glotzer D."/>
            <person name="Gorecki P."/>
            <person name="Heitman J."/>
            <person name="Hesse C."/>
            <person name="Hori C."/>
            <person name="Igarashi K."/>
            <person name="Jurgens J.A."/>
            <person name="Kallen N."/>
            <person name="Kersten P."/>
            <person name="Kohler A."/>
            <person name="Kuees U."/>
            <person name="Kumar T.K.A."/>
            <person name="Kuo A."/>
            <person name="LaButti K."/>
            <person name="Larrondo L.F."/>
            <person name="Lindquist E."/>
            <person name="Ling A."/>
            <person name="Lombard V."/>
            <person name="Lucas S."/>
            <person name="Lundell T."/>
            <person name="Martin R."/>
            <person name="McLaughlin D.J."/>
            <person name="Morgenstern I."/>
            <person name="Morin E."/>
            <person name="Murat C."/>
            <person name="Nagy L.G."/>
            <person name="Nolan M."/>
            <person name="Ohm R.A."/>
            <person name="Patyshakuliyeva A."/>
            <person name="Rokas A."/>
            <person name="Ruiz-Duenas F.J."/>
            <person name="Sabat G."/>
            <person name="Salamov A."/>
            <person name="Samejima M."/>
            <person name="Schmutz J."/>
            <person name="Slot J.C."/>
            <person name="St John F."/>
            <person name="Stenlid J."/>
            <person name="Sun H."/>
            <person name="Sun S."/>
            <person name="Syed K."/>
            <person name="Tsang A."/>
            <person name="Wiebenga A."/>
            <person name="Young D."/>
            <person name="Pisabarro A."/>
            <person name="Eastwood D.C."/>
            <person name="Martin F."/>
            <person name="Cullen D."/>
            <person name="Grigoriev I.V."/>
            <person name="Hibbett D.S."/>
        </authorList>
    </citation>
    <scope>NUCLEOTIDE SEQUENCE [LARGE SCALE GENOMIC DNA]</scope>
    <source>
        <strain evidence="1 2">DJM-731 SS1</strain>
    </source>
</reference>
<proteinExistence type="predicted"/>